<keyword evidence="2" id="KW-0472">Membrane</keyword>
<name>A0A4Q6I779_9RICK</name>
<comment type="caution">
    <text evidence="3">The sequence shown here is derived from an EMBL/GenBank/DDBJ whole genome shotgun (WGS) entry which is preliminary data.</text>
</comment>
<sequence>MKNSKFQTALLNTIGVFSTAMALLSGIATGITITSILSNAKIPGTDPSIGSLLALLASTAIFSLVAIGSLVGSRALPIFQQPNTEEQEPEPRSAFTDSDDHSLTLRRNASHQHVQ</sequence>
<feature type="transmembrane region" description="Helical" evidence="2">
    <location>
        <begin position="49"/>
        <end position="71"/>
    </location>
</feature>
<feature type="transmembrane region" description="Helical" evidence="2">
    <location>
        <begin position="9"/>
        <end position="37"/>
    </location>
</feature>
<dbReference type="Proteomes" id="UP000293377">
    <property type="component" value="Unassembled WGS sequence"/>
</dbReference>
<gene>
    <name evidence="3" type="ORF">DRF75_00565</name>
</gene>
<reference evidence="3 4" key="1">
    <citation type="submission" date="2018-06" db="EMBL/GenBank/DDBJ databases">
        <title>Complete Genome Sequence of Ehrlichia minasensis Isolated From Cattle.</title>
        <authorList>
            <person name="Aguiar D.M."/>
            <person name="Araujo J.P.A.Jr."/>
            <person name="Nakazato L."/>
            <person name="Bard E."/>
            <person name="Cabezas-Cruz A."/>
        </authorList>
    </citation>
    <scope>NUCLEOTIDE SEQUENCE [LARGE SCALE GENOMIC DNA]</scope>
    <source>
        <strain evidence="3 4">B11</strain>
    </source>
</reference>
<evidence type="ECO:0000313" key="3">
    <source>
        <dbReference type="EMBL" id="RZB13190.1"/>
    </source>
</evidence>
<proteinExistence type="predicted"/>
<evidence type="ECO:0000313" key="4">
    <source>
        <dbReference type="Proteomes" id="UP000293377"/>
    </source>
</evidence>
<evidence type="ECO:0000256" key="1">
    <source>
        <dbReference type="SAM" id="MobiDB-lite"/>
    </source>
</evidence>
<dbReference type="EMBL" id="QOHL01000001">
    <property type="protein sequence ID" value="RZB13190.1"/>
    <property type="molecule type" value="Genomic_DNA"/>
</dbReference>
<dbReference type="AlphaFoldDB" id="A0A4Q6I779"/>
<organism evidence="3 4">
    <name type="scientific">Ehrlichia minasensis</name>
    <dbReference type="NCBI Taxonomy" id="1242993"/>
    <lineage>
        <taxon>Bacteria</taxon>
        <taxon>Pseudomonadati</taxon>
        <taxon>Pseudomonadota</taxon>
        <taxon>Alphaproteobacteria</taxon>
        <taxon>Rickettsiales</taxon>
        <taxon>Anaplasmataceae</taxon>
        <taxon>Ehrlichia</taxon>
    </lineage>
</organism>
<keyword evidence="2" id="KW-0812">Transmembrane</keyword>
<feature type="region of interest" description="Disordered" evidence="1">
    <location>
        <begin position="81"/>
        <end position="115"/>
    </location>
</feature>
<accession>A0A4Q6I779</accession>
<evidence type="ECO:0000256" key="2">
    <source>
        <dbReference type="SAM" id="Phobius"/>
    </source>
</evidence>
<protein>
    <submittedName>
        <fullName evidence="3">Uncharacterized protein</fullName>
    </submittedName>
</protein>
<dbReference type="RefSeq" id="WP_129992481.1">
    <property type="nucleotide sequence ID" value="NZ_QOHL01000001.1"/>
</dbReference>
<keyword evidence="2" id="KW-1133">Transmembrane helix</keyword>
<keyword evidence="4" id="KW-1185">Reference proteome</keyword>